<sequence length="530" mass="56529">MLIKPVIGEQAPPAAVVPTAPPADANTVPLAAVAPAAGEDILTGRPSEIDGLLSGVLAGLTISDGGAGQAKDDAHEQPIPPPVYVPNEPTPTDPSSKIDDDRKTPDTPKEFQGPHEPEKLTDDGLLDVGEPPMRVRKISMDTEDVETQKLIDDINGEVTAAVADCEKTIERSLSEATSPVDAPEEEQFMPVGEHELHRHAGSLVDGPIPAHTTSVQDPFSVDAPSPFASGLASTIIDGATLESASKTASSLLGGFVDTVQHAADVVADKVVEMAGDVGAKVEDLVDLGEDKKEPAEVSHRKASQDLSRHRNSRFALGGDGEEKQLWEETDPALDKVLDSLNEESSAVDRKLSEATPDFHQNGVHDEPKVSNFSSAPQHLGPLTTTLEVSRFSSQPQKLGGKKPVPVLSRPFYFELAWIPRSGSKCALTDEAFADAFFAKLRASTLVLPSEDVAAYVLDSWLVAKKIAVDWKAPQFLLPTRESTALQAFRTMRADELTAAGATLRTALDHCSTKVDMDGAEKVFHTVKIEL</sequence>
<feature type="non-terminal residue" evidence="2">
    <location>
        <position position="1"/>
    </location>
</feature>
<feature type="compositionally biased region" description="Basic and acidic residues" evidence="1">
    <location>
        <begin position="290"/>
        <end position="308"/>
    </location>
</feature>
<reference evidence="2" key="1">
    <citation type="submission" date="2023-06" db="EMBL/GenBank/DDBJ databases">
        <authorList>
            <person name="Delattre M."/>
        </authorList>
    </citation>
    <scope>NUCLEOTIDE SEQUENCE</scope>
    <source>
        <strain evidence="2">AF72</strain>
    </source>
</reference>
<feature type="region of interest" description="Disordered" evidence="1">
    <location>
        <begin position="64"/>
        <end position="130"/>
    </location>
</feature>
<feature type="compositionally biased region" description="Basic and acidic residues" evidence="1">
    <location>
        <begin position="96"/>
        <end position="122"/>
    </location>
</feature>
<comment type="caution">
    <text evidence="2">The sequence shown here is derived from an EMBL/GenBank/DDBJ whole genome shotgun (WGS) entry which is preliminary data.</text>
</comment>
<gene>
    <name evidence="2" type="ORF">MSPICULIGERA_LOCUS16284</name>
</gene>
<protein>
    <submittedName>
        <fullName evidence="2">Uncharacterized protein</fullName>
    </submittedName>
</protein>
<accession>A0AA36D0X8</accession>
<evidence type="ECO:0000313" key="2">
    <source>
        <dbReference type="EMBL" id="CAJ0578020.1"/>
    </source>
</evidence>
<name>A0AA36D0X8_9BILA</name>
<keyword evidence="3" id="KW-1185">Reference proteome</keyword>
<dbReference type="Proteomes" id="UP001177023">
    <property type="component" value="Unassembled WGS sequence"/>
</dbReference>
<proteinExistence type="predicted"/>
<dbReference type="AlphaFoldDB" id="A0AA36D0X8"/>
<evidence type="ECO:0000313" key="3">
    <source>
        <dbReference type="Proteomes" id="UP001177023"/>
    </source>
</evidence>
<feature type="region of interest" description="Disordered" evidence="1">
    <location>
        <begin position="290"/>
        <end position="327"/>
    </location>
</feature>
<feature type="region of interest" description="Disordered" evidence="1">
    <location>
        <begin position="344"/>
        <end position="376"/>
    </location>
</feature>
<dbReference type="EMBL" id="CATQJA010002653">
    <property type="protein sequence ID" value="CAJ0578020.1"/>
    <property type="molecule type" value="Genomic_DNA"/>
</dbReference>
<feature type="compositionally biased region" description="Pro residues" evidence="1">
    <location>
        <begin position="78"/>
        <end position="92"/>
    </location>
</feature>
<organism evidence="2 3">
    <name type="scientific">Mesorhabditis spiculigera</name>
    <dbReference type="NCBI Taxonomy" id="96644"/>
    <lineage>
        <taxon>Eukaryota</taxon>
        <taxon>Metazoa</taxon>
        <taxon>Ecdysozoa</taxon>
        <taxon>Nematoda</taxon>
        <taxon>Chromadorea</taxon>
        <taxon>Rhabditida</taxon>
        <taxon>Rhabditina</taxon>
        <taxon>Rhabditomorpha</taxon>
        <taxon>Rhabditoidea</taxon>
        <taxon>Rhabditidae</taxon>
        <taxon>Mesorhabditinae</taxon>
        <taxon>Mesorhabditis</taxon>
    </lineage>
</organism>
<evidence type="ECO:0000256" key="1">
    <source>
        <dbReference type="SAM" id="MobiDB-lite"/>
    </source>
</evidence>